<dbReference type="PANTHER" id="PTHR10098">
    <property type="entry name" value="RAPSYN-RELATED"/>
    <property type="match status" value="1"/>
</dbReference>
<comment type="caution">
    <text evidence="2">The sequence shown here is derived from an EMBL/GenBank/DDBJ whole genome shotgun (WGS) entry which is preliminary data.</text>
</comment>
<proteinExistence type="predicted"/>
<dbReference type="Pfam" id="PF13424">
    <property type="entry name" value="TPR_12"/>
    <property type="match status" value="1"/>
</dbReference>
<reference evidence="2 3" key="1">
    <citation type="journal article" date="2018" name="Sci. Rep.">
        <title>Comparative analysis of the Pocillopora damicornis genome highlights role of immune system in coral evolution.</title>
        <authorList>
            <person name="Cunning R."/>
            <person name="Bay R.A."/>
            <person name="Gillette P."/>
            <person name="Baker A.C."/>
            <person name="Traylor-Knowles N."/>
        </authorList>
    </citation>
    <scope>NUCLEOTIDE SEQUENCE [LARGE SCALE GENOMIC DNA]</scope>
    <source>
        <strain evidence="2">RSMAS</strain>
        <tissue evidence="2">Whole animal</tissue>
    </source>
</reference>
<accession>A0A3M6U062</accession>
<dbReference type="PROSITE" id="PS50005">
    <property type="entry name" value="TPR"/>
    <property type="match status" value="1"/>
</dbReference>
<evidence type="ECO:0000313" key="2">
    <source>
        <dbReference type="EMBL" id="RMX47065.1"/>
    </source>
</evidence>
<dbReference type="EMBL" id="RCHS01002501">
    <property type="protein sequence ID" value="RMX47065.1"/>
    <property type="molecule type" value="Genomic_DNA"/>
</dbReference>
<feature type="non-terminal residue" evidence="2">
    <location>
        <position position="1"/>
    </location>
</feature>
<name>A0A3M6U062_POCDA</name>
<dbReference type="SMART" id="SM00028">
    <property type="entry name" value="TPR"/>
    <property type="match status" value="2"/>
</dbReference>
<dbReference type="InterPro" id="IPR019734">
    <property type="entry name" value="TPR_rpt"/>
</dbReference>
<evidence type="ECO:0000256" key="1">
    <source>
        <dbReference type="PROSITE-ProRule" id="PRU00339"/>
    </source>
</evidence>
<organism evidence="2 3">
    <name type="scientific">Pocillopora damicornis</name>
    <name type="common">Cauliflower coral</name>
    <name type="synonym">Millepora damicornis</name>
    <dbReference type="NCBI Taxonomy" id="46731"/>
    <lineage>
        <taxon>Eukaryota</taxon>
        <taxon>Metazoa</taxon>
        <taxon>Cnidaria</taxon>
        <taxon>Anthozoa</taxon>
        <taxon>Hexacorallia</taxon>
        <taxon>Scleractinia</taxon>
        <taxon>Astrocoeniina</taxon>
        <taxon>Pocilloporidae</taxon>
        <taxon>Pocillopora</taxon>
    </lineage>
</organism>
<dbReference type="PANTHER" id="PTHR10098:SF108">
    <property type="entry name" value="TETRATRICOPEPTIDE REPEAT PROTEIN 28"/>
    <property type="match status" value="1"/>
</dbReference>
<dbReference type="SUPFAM" id="SSF48452">
    <property type="entry name" value="TPR-like"/>
    <property type="match status" value="1"/>
</dbReference>
<sequence>IIGDRIGEAHSYGNLVALYLSQGKYRKADDYLERTLTIRMGIGDRSGEAAGYLHLGMIYIRCGEYDRAEKYLMNALAIYMETGEKEGAVTTYAKLGLCFQSLALKNSTLCENSLKDNDQLKTSLLEAHGTLPYKLLSWLLSSTAKPQEALHVEELRRARGLADLMEARYCVEEQILGNPQSWCGIQEIF</sequence>
<dbReference type="AlphaFoldDB" id="A0A3M6U062"/>
<keyword evidence="1" id="KW-0802">TPR repeat</keyword>
<gene>
    <name evidence="2" type="ORF">pdam_00016999</name>
</gene>
<keyword evidence="3" id="KW-1185">Reference proteome</keyword>
<dbReference type="Pfam" id="PF13374">
    <property type="entry name" value="TPR_10"/>
    <property type="match status" value="1"/>
</dbReference>
<evidence type="ECO:0000313" key="3">
    <source>
        <dbReference type="Proteomes" id="UP000275408"/>
    </source>
</evidence>
<protein>
    <submittedName>
        <fullName evidence="2">Uncharacterized protein</fullName>
    </submittedName>
</protein>
<dbReference type="Proteomes" id="UP000275408">
    <property type="component" value="Unassembled WGS sequence"/>
</dbReference>
<dbReference type="InterPro" id="IPR011990">
    <property type="entry name" value="TPR-like_helical_dom_sf"/>
</dbReference>
<dbReference type="Gene3D" id="1.25.40.10">
    <property type="entry name" value="Tetratricopeptide repeat domain"/>
    <property type="match status" value="1"/>
</dbReference>
<feature type="repeat" description="TPR" evidence="1">
    <location>
        <begin position="49"/>
        <end position="82"/>
    </location>
</feature>
<dbReference type="STRING" id="46731.A0A3M6U062"/>